<name>A0ABQ6P4G4_9SPHN</name>
<evidence type="ECO:0000313" key="1">
    <source>
        <dbReference type="EMBL" id="GMM59671.1"/>
    </source>
</evidence>
<dbReference type="Pfam" id="PF00300">
    <property type="entry name" value="His_Phos_1"/>
    <property type="match status" value="1"/>
</dbReference>
<dbReference type="RefSeq" id="WP_317973520.1">
    <property type="nucleotide sequence ID" value="NZ_BTFW01000001.1"/>
</dbReference>
<dbReference type="Gene3D" id="3.40.50.1240">
    <property type="entry name" value="Phosphoglycerate mutase-like"/>
    <property type="match status" value="1"/>
</dbReference>
<keyword evidence="2" id="KW-1185">Reference proteome</keyword>
<protein>
    <submittedName>
        <fullName evidence="1">Histidine phosphatase family protein</fullName>
    </submittedName>
</protein>
<dbReference type="InterPro" id="IPR013078">
    <property type="entry name" value="His_Pase_superF_clade-1"/>
</dbReference>
<accession>A0ABQ6P4G4</accession>
<dbReference type="SMART" id="SM00855">
    <property type="entry name" value="PGAM"/>
    <property type="match status" value="1"/>
</dbReference>
<sequence>MSAFRLHLLRHGAPEVPGLLLGRTDAAPTGAGVAACGRAVAGLSFEHLVCSDLARARVAARAIGAGRGLAPQIDPRWREMDFGAWDGLSPAAVPPASLSAFQTDPDAFPPPEGERWSALVARVRAALAEGATGDTLIVTHAGAMRAALTVLCGFSYDQVWAFDLPYASLLSLRVWPGNPMSGNPMMAQITGLCAGEPA</sequence>
<organism evidence="1 2">
    <name type="scientific">Novosphingobium pituita</name>
    <dbReference type="NCBI Taxonomy" id="3056842"/>
    <lineage>
        <taxon>Bacteria</taxon>
        <taxon>Pseudomonadati</taxon>
        <taxon>Pseudomonadota</taxon>
        <taxon>Alphaproteobacteria</taxon>
        <taxon>Sphingomonadales</taxon>
        <taxon>Sphingomonadaceae</taxon>
        <taxon>Novosphingobium</taxon>
    </lineage>
</organism>
<dbReference type="SUPFAM" id="SSF53254">
    <property type="entry name" value="Phosphoglycerate mutase-like"/>
    <property type="match status" value="1"/>
</dbReference>
<proteinExistence type="predicted"/>
<dbReference type="Proteomes" id="UP001187221">
    <property type="component" value="Unassembled WGS sequence"/>
</dbReference>
<reference evidence="1 2" key="1">
    <citation type="submission" date="2023-06" db="EMBL/GenBank/DDBJ databases">
        <title>Draft genome sequence of Novosphingobium sp. strain IK01.</title>
        <authorList>
            <person name="Hatamoto M."/>
            <person name="Ikarashi T."/>
            <person name="Yamaguchi T."/>
        </authorList>
    </citation>
    <scope>NUCLEOTIDE SEQUENCE [LARGE SCALE GENOMIC DNA]</scope>
    <source>
        <strain evidence="1 2">IK01</strain>
    </source>
</reference>
<dbReference type="EMBL" id="BTFW01000001">
    <property type="protein sequence ID" value="GMM59671.1"/>
    <property type="molecule type" value="Genomic_DNA"/>
</dbReference>
<comment type="caution">
    <text evidence="1">The sequence shown here is derived from an EMBL/GenBank/DDBJ whole genome shotgun (WGS) entry which is preliminary data.</text>
</comment>
<dbReference type="InterPro" id="IPR029033">
    <property type="entry name" value="His_PPase_superfam"/>
</dbReference>
<dbReference type="CDD" id="cd07067">
    <property type="entry name" value="HP_PGM_like"/>
    <property type="match status" value="1"/>
</dbReference>
<gene>
    <name evidence="1" type="ORF">NUTIK01_04480</name>
</gene>
<evidence type="ECO:0000313" key="2">
    <source>
        <dbReference type="Proteomes" id="UP001187221"/>
    </source>
</evidence>